<dbReference type="InterPro" id="IPR036388">
    <property type="entry name" value="WH-like_DNA-bd_sf"/>
</dbReference>
<sequence>MHHPYYRMTALIERLHRCFLDVVKVELDRFGVQDINNVQSLILYNIGMDELTIGELTARGYYLGSNVSYNVKKMVENGYLAQERSQHDRRSTRVRLTSKGQALRTKLEAMFGRQADALDNTGLRGGDVETLNATLRRLEGFWSGNLAYASDQPVTSAA</sequence>
<gene>
    <name evidence="5" type="ORF">E9232_003750</name>
</gene>
<dbReference type="InterPro" id="IPR036390">
    <property type="entry name" value="WH_DNA-bd_sf"/>
</dbReference>
<evidence type="ECO:0000313" key="5">
    <source>
        <dbReference type="EMBL" id="MDR6291224.1"/>
    </source>
</evidence>
<dbReference type="Gene3D" id="1.10.10.10">
    <property type="entry name" value="Winged helix-like DNA-binding domain superfamily/Winged helix DNA-binding domain"/>
    <property type="match status" value="1"/>
</dbReference>
<feature type="domain" description="HTH marR-type" evidence="4">
    <location>
        <begin position="5"/>
        <end position="140"/>
    </location>
</feature>
<evidence type="ECO:0000259" key="4">
    <source>
        <dbReference type="PROSITE" id="PS50995"/>
    </source>
</evidence>
<organism evidence="5 6">
    <name type="scientific">Inquilinus ginsengisoli</name>
    <dbReference type="NCBI Taxonomy" id="363840"/>
    <lineage>
        <taxon>Bacteria</taxon>
        <taxon>Pseudomonadati</taxon>
        <taxon>Pseudomonadota</taxon>
        <taxon>Alphaproteobacteria</taxon>
        <taxon>Rhodospirillales</taxon>
        <taxon>Rhodospirillaceae</taxon>
        <taxon>Inquilinus</taxon>
    </lineage>
</organism>
<accession>A0ABU1JTB8</accession>
<dbReference type="Proteomes" id="UP001262410">
    <property type="component" value="Unassembled WGS sequence"/>
</dbReference>
<evidence type="ECO:0000256" key="2">
    <source>
        <dbReference type="ARBA" id="ARBA00023125"/>
    </source>
</evidence>
<dbReference type="InterPro" id="IPR023187">
    <property type="entry name" value="Tscrpt_reg_MarR-type_CS"/>
</dbReference>
<dbReference type="Pfam" id="PF12802">
    <property type="entry name" value="MarR_2"/>
    <property type="match status" value="1"/>
</dbReference>
<proteinExistence type="predicted"/>
<dbReference type="RefSeq" id="WP_309796236.1">
    <property type="nucleotide sequence ID" value="NZ_JAVDPW010000006.1"/>
</dbReference>
<protein>
    <submittedName>
        <fullName evidence="5">DNA-binding MarR family transcriptional regulator</fullName>
    </submittedName>
</protein>
<dbReference type="SUPFAM" id="SSF46785">
    <property type="entry name" value="Winged helix' DNA-binding domain"/>
    <property type="match status" value="1"/>
</dbReference>
<dbReference type="EMBL" id="JAVDPW010000006">
    <property type="protein sequence ID" value="MDR6291224.1"/>
    <property type="molecule type" value="Genomic_DNA"/>
</dbReference>
<keyword evidence="3" id="KW-0804">Transcription</keyword>
<comment type="caution">
    <text evidence="5">The sequence shown here is derived from an EMBL/GenBank/DDBJ whole genome shotgun (WGS) entry which is preliminary data.</text>
</comment>
<dbReference type="InterPro" id="IPR000835">
    <property type="entry name" value="HTH_MarR-typ"/>
</dbReference>
<dbReference type="PANTHER" id="PTHR33164">
    <property type="entry name" value="TRANSCRIPTIONAL REGULATOR, MARR FAMILY"/>
    <property type="match status" value="1"/>
</dbReference>
<dbReference type="PANTHER" id="PTHR33164:SF102">
    <property type="entry name" value="TRANSCRIPTIONAL REGULATORY PROTEIN"/>
    <property type="match status" value="1"/>
</dbReference>
<evidence type="ECO:0000313" key="6">
    <source>
        <dbReference type="Proteomes" id="UP001262410"/>
    </source>
</evidence>
<dbReference type="PROSITE" id="PS50995">
    <property type="entry name" value="HTH_MARR_2"/>
    <property type="match status" value="1"/>
</dbReference>
<evidence type="ECO:0000256" key="3">
    <source>
        <dbReference type="ARBA" id="ARBA00023163"/>
    </source>
</evidence>
<dbReference type="PROSITE" id="PS01117">
    <property type="entry name" value="HTH_MARR_1"/>
    <property type="match status" value="1"/>
</dbReference>
<evidence type="ECO:0000256" key="1">
    <source>
        <dbReference type="ARBA" id="ARBA00023015"/>
    </source>
</evidence>
<keyword evidence="2 5" id="KW-0238">DNA-binding</keyword>
<dbReference type="SMART" id="SM00347">
    <property type="entry name" value="HTH_MARR"/>
    <property type="match status" value="1"/>
</dbReference>
<keyword evidence="1" id="KW-0805">Transcription regulation</keyword>
<reference evidence="5 6" key="1">
    <citation type="submission" date="2023-07" db="EMBL/GenBank/DDBJ databases">
        <title>Sorghum-associated microbial communities from plants grown in Nebraska, USA.</title>
        <authorList>
            <person name="Schachtman D."/>
        </authorList>
    </citation>
    <scope>NUCLEOTIDE SEQUENCE [LARGE SCALE GENOMIC DNA]</scope>
    <source>
        <strain evidence="5 6">584</strain>
    </source>
</reference>
<name>A0ABU1JTB8_9PROT</name>
<keyword evidence="6" id="KW-1185">Reference proteome</keyword>
<dbReference type="GO" id="GO:0003677">
    <property type="term" value="F:DNA binding"/>
    <property type="evidence" value="ECO:0007669"/>
    <property type="project" value="UniProtKB-KW"/>
</dbReference>
<dbReference type="InterPro" id="IPR039422">
    <property type="entry name" value="MarR/SlyA-like"/>
</dbReference>